<dbReference type="EMBL" id="QXGA01000352">
    <property type="protein sequence ID" value="KAE9147371.1"/>
    <property type="molecule type" value="Genomic_DNA"/>
</dbReference>
<evidence type="ECO:0000313" key="9">
    <source>
        <dbReference type="Proteomes" id="UP000429523"/>
    </source>
</evidence>
<evidence type="ECO:0000259" key="2">
    <source>
        <dbReference type="Pfam" id="PF03184"/>
    </source>
</evidence>
<evidence type="ECO:0000313" key="8">
    <source>
        <dbReference type="EMBL" id="KAE9310832.1"/>
    </source>
</evidence>
<evidence type="ECO:0000313" key="10">
    <source>
        <dbReference type="Proteomes" id="UP000433483"/>
    </source>
</evidence>
<gene>
    <name evidence="8" type="ORF">PF001_g10005</name>
    <name evidence="7" type="ORF">PF002_g10109</name>
    <name evidence="6" type="ORF">PF005_g8582</name>
    <name evidence="5" type="ORF">PF006_g7943</name>
    <name evidence="3" type="ORF">PF009_g9859</name>
    <name evidence="4" type="ORF">PF010_g9570</name>
</gene>
<evidence type="ECO:0000313" key="12">
    <source>
        <dbReference type="Proteomes" id="UP000440367"/>
    </source>
</evidence>
<evidence type="ECO:0000313" key="6">
    <source>
        <dbReference type="EMBL" id="KAE9217636.1"/>
    </source>
</evidence>
<proteinExistence type="predicted"/>
<comment type="caution">
    <text evidence="6">The sequence shown here is derived from an EMBL/GenBank/DDBJ whole genome shotgun (WGS) entry which is preliminary data.</text>
</comment>
<feature type="region of interest" description="Disordered" evidence="1">
    <location>
        <begin position="320"/>
        <end position="347"/>
    </location>
</feature>
<protein>
    <recommendedName>
        <fullName evidence="2">DDE-1 domain-containing protein</fullName>
    </recommendedName>
</protein>
<evidence type="ECO:0000313" key="13">
    <source>
        <dbReference type="Proteomes" id="UP000440732"/>
    </source>
</evidence>
<evidence type="ECO:0000313" key="11">
    <source>
        <dbReference type="Proteomes" id="UP000437068"/>
    </source>
</evidence>
<dbReference type="AlphaFoldDB" id="A0A6A3YEV1"/>
<keyword evidence="10" id="KW-1185">Reference proteome</keyword>
<dbReference type="Proteomes" id="UP000440732">
    <property type="component" value="Unassembled WGS sequence"/>
</dbReference>
<dbReference type="GO" id="GO:0003676">
    <property type="term" value="F:nucleic acid binding"/>
    <property type="evidence" value="ECO:0007669"/>
    <property type="project" value="InterPro"/>
</dbReference>
<dbReference type="Proteomes" id="UP000440367">
    <property type="component" value="Unassembled WGS sequence"/>
</dbReference>
<dbReference type="EMBL" id="QXGF01000432">
    <property type="protein sequence ID" value="KAE8940317.1"/>
    <property type="molecule type" value="Genomic_DNA"/>
</dbReference>
<feature type="compositionally biased region" description="Low complexity" evidence="1">
    <location>
        <begin position="331"/>
        <end position="347"/>
    </location>
</feature>
<reference evidence="9 10" key="1">
    <citation type="submission" date="2018-08" db="EMBL/GenBank/DDBJ databases">
        <title>Genomic investigation of the strawberry pathogen Phytophthora fragariae indicates pathogenicity is determined by transcriptional variation in three key races.</title>
        <authorList>
            <person name="Adams T.M."/>
            <person name="Armitage A.D."/>
            <person name="Sobczyk M.K."/>
            <person name="Bates H.J."/>
            <person name="Dunwell J.M."/>
            <person name="Nellist C.F."/>
            <person name="Harrison R.J."/>
        </authorList>
    </citation>
    <scope>NUCLEOTIDE SEQUENCE [LARGE SCALE GENOMIC DNA]</scope>
    <source>
        <strain evidence="8 11">A4</strain>
        <strain evidence="7 12">BC-1</strain>
        <strain evidence="6 10">NOV-27</strain>
        <strain evidence="5 13">NOV-5</strain>
        <strain evidence="3 9">NOV-9</strain>
        <strain evidence="4 14">ONT-3</strain>
    </source>
</reference>
<dbReference type="EMBL" id="QXGB01000368">
    <property type="protein sequence ID" value="KAE9217636.1"/>
    <property type="molecule type" value="Genomic_DNA"/>
</dbReference>
<evidence type="ECO:0000256" key="1">
    <source>
        <dbReference type="SAM" id="MobiDB-lite"/>
    </source>
</evidence>
<accession>A0A6A3YEV1</accession>
<organism evidence="6 10">
    <name type="scientific">Phytophthora fragariae</name>
    <dbReference type="NCBI Taxonomy" id="53985"/>
    <lineage>
        <taxon>Eukaryota</taxon>
        <taxon>Sar</taxon>
        <taxon>Stramenopiles</taxon>
        <taxon>Oomycota</taxon>
        <taxon>Peronosporomycetes</taxon>
        <taxon>Peronosporales</taxon>
        <taxon>Peronosporaceae</taxon>
        <taxon>Phytophthora</taxon>
    </lineage>
</organism>
<sequence>MENHNIVLRVQSGKRQLSAEKIADIEKQVASHLGELQRGFESGIYDENTMENIDETHFVVDFDNGKTLGFGGENKVKYADVVSGGDGMTMVVRISGGPSAHLLPPMMIFSNDARSYPIRGVSDDVDGVCYCTGPKGWMDKRLLREYLREPRAQRPDRLGPKKHIFLDNCSGHLEEDECTEELEKLNASLKFFPPNATDLCQPADSFVIAKIKDDWRRLWNEKKIELIEGNAWQKKVRSDGAWSGKLKNPGKIYFLTLAAKAVRRVNAQRDKNGLNYARKAKIRCGLSLDVDGKWRVEQLSFHLQEIIRKYPDEFTGKHVGSASLSGEGDASTRPPSTSTSSITEAVV</sequence>
<dbReference type="EMBL" id="QXFX01000461">
    <property type="protein sequence ID" value="KAE9114824.1"/>
    <property type="molecule type" value="Genomic_DNA"/>
</dbReference>
<dbReference type="Proteomes" id="UP000488956">
    <property type="component" value="Unassembled WGS sequence"/>
</dbReference>
<evidence type="ECO:0000313" key="7">
    <source>
        <dbReference type="EMBL" id="KAE9239761.1"/>
    </source>
</evidence>
<dbReference type="InterPro" id="IPR004875">
    <property type="entry name" value="DDE_SF_endonuclease_dom"/>
</dbReference>
<evidence type="ECO:0000313" key="3">
    <source>
        <dbReference type="EMBL" id="KAE8940317.1"/>
    </source>
</evidence>
<feature type="domain" description="DDE-1" evidence="2">
    <location>
        <begin position="101"/>
        <end position="232"/>
    </location>
</feature>
<dbReference type="Proteomes" id="UP000433483">
    <property type="component" value="Unassembled WGS sequence"/>
</dbReference>
<dbReference type="Pfam" id="PF03184">
    <property type="entry name" value="DDE_1"/>
    <property type="match status" value="1"/>
</dbReference>
<dbReference type="EMBL" id="QXGD01000435">
    <property type="protein sequence ID" value="KAE9239761.1"/>
    <property type="molecule type" value="Genomic_DNA"/>
</dbReference>
<evidence type="ECO:0000313" key="14">
    <source>
        <dbReference type="Proteomes" id="UP000488956"/>
    </source>
</evidence>
<dbReference type="OrthoDB" id="111624at2759"/>
<evidence type="ECO:0000313" key="5">
    <source>
        <dbReference type="EMBL" id="KAE9147371.1"/>
    </source>
</evidence>
<name>A0A6A3YEV1_9STRA</name>
<dbReference type="Proteomes" id="UP000429523">
    <property type="component" value="Unassembled WGS sequence"/>
</dbReference>
<dbReference type="Proteomes" id="UP000437068">
    <property type="component" value="Unassembled WGS sequence"/>
</dbReference>
<evidence type="ECO:0000313" key="4">
    <source>
        <dbReference type="EMBL" id="KAE9114824.1"/>
    </source>
</evidence>
<dbReference type="EMBL" id="QXGE01000495">
    <property type="protein sequence ID" value="KAE9310832.1"/>
    <property type="molecule type" value="Genomic_DNA"/>
</dbReference>